<accession>A0A318RNF8</accession>
<dbReference type="OrthoDB" id="5966662at2"/>
<evidence type="ECO:0000256" key="1">
    <source>
        <dbReference type="SAM" id="Phobius"/>
    </source>
</evidence>
<keyword evidence="1" id="KW-0812">Transmembrane</keyword>
<evidence type="ECO:0000313" key="2">
    <source>
        <dbReference type="EMBL" id="PYE12955.1"/>
    </source>
</evidence>
<dbReference type="InterPro" id="IPR021215">
    <property type="entry name" value="DUF2752"/>
</dbReference>
<dbReference type="Proteomes" id="UP000247591">
    <property type="component" value="Unassembled WGS sequence"/>
</dbReference>
<dbReference type="AlphaFoldDB" id="A0A318RNF8"/>
<proteinExistence type="predicted"/>
<dbReference type="EMBL" id="QJSP01000019">
    <property type="protein sequence ID" value="PYE12955.1"/>
    <property type="molecule type" value="Genomic_DNA"/>
</dbReference>
<keyword evidence="3" id="KW-1185">Reference proteome</keyword>
<name>A0A318RNF8_WILLI</name>
<organism evidence="2 3">
    <name type="scientific">Williamsia limnetica</name>
    <dbReference type="NCBI Taxonomy" id="882452"/>
    <lineage>
        <taxon>Bacteria</taxon>
        <taxon>Bacillati</taxon>
        <taxon>Actinomycetota</taxon>
        <taxon>Actinomycetes</taxon>
        <taxon>Mycobacteriales</taxon>
        <taxon>Nocardiaceae</taxon>
        <taxon>Williamsia</taxon>
    </lineage>
</organism>
<protein>
    <submittedName>
        <fullName evidence="2">Uncharacterized protein DUF2752</fullName>
    </submittedName>
</protein>
<feature type="transmembrane region" description="Helical" evidence="1">
    <location>
        <begin position="81"/>
        <end position="101"/>
    </location>
</feature>
<keyword evidence="1" id="KW-0472">Membrane</keyword>
<feature type="transmembrane region" description="Helical" evidence="1">
    <location>
        <begin position="113"/>
        <end position="132"/>
    </location>
</feature>
<dbReference type="Pfam" id="PF10825">
    <property type="entry name" value="DUF2752"/>
    <property type="match status" value="1"/>
</dbReference>
<reference evidence="2 3" key="1">
    <citation type="submission" date="2018-06" db="EMBL/GenBank/DDBJ databases">
        <title>Genomic Encyclopedia of Type Strains, Phase IV (KMG-IV): sequencing the most valuable type-strain genomes for metagenomic binning, comparative biology and taxonomic classification.</title>
        <authorList>
            <person name="Goeker M."/>
        </authorList>
    </citation>
    <scope>NUCLEOTIDE SEQUENCE [LARGE SCALE GENOMIC DNA]</scope>
    <source>
        <strain evidence="2 3">DSM 45521</strain>
    </source>
</reference>
<gene>
    <name evidence="2" type="ORF">DFR67_11962</name>
</gene>
<sequence length="148" mass="15429">MTSPSTLPARRQSEKATRIAAGFGVGALVTAFAVTPSLSTSGPTMCPMRLITGLPCPGCGLTRSWVASAHGDFADAFAYNIFGPISFVATMMFVVAVGILVARKKPAAPVARLFRHPIVIGVIVIWVLYGIARVIDQVVGGGVFPDIA</sequence>
<comment type="caution">
    <text evidence="2">The sequence shown here is derived from an EMBL/GenBank/DDBJ whole genome shotgun (WGS) entry which is preliminary data.</text>
</comment>
<keyword evidence="1" id="KW-1133">Transmembrane helix</keyword>
<dbReference type="RefSeq" id="WP_110472200.1">
    <property type="nucleotide sequence ID" value="NZ_QJSP01000019.1"/>
</dbReference>
<evidence type="ECO:0000313" key="3">
    <source>
        <dbReference type="Proteomes" id="UP000247591"/>
    </source>
</evidence>
<feature type="transmembrane region" description="Helical" evidence="1">
    <location>
        <begin position="20"/>
        <end position="39"/>
    </location>
</feature>